<feature type="region of interest" description="Disordered" evidence="1">
    <location>
        <begin position="42"/>
        <end position="65"/>
    </location>
</feature>
<evidence type="ECO:0000256" key="1">
    <source>
        <dbReference type="SAM" id="MobiDB-lite"/>
    </source>
</evidence>
<dbReference type="AlphaFoldDB" id="A0A846WWM0"/>
<gene>
    <name evidence="2" type="ORF">HGA05_25135</name>
</gene>
<dbReference type="Proteomes" id="UP000563898">
    <property type="component" value="Unassembled WGS sequence"/>
</dbReference>
<dbReference type="EMBL" id="JAAXPC010000024">
    <property type="protein sequence ID" value="NKY04851.1"/>
    <property type="molecule type" value="Genomic_DNA"/>
</dbReference>
<reference evidence="2 3" key="1">
    <citation type="submission" date="2020-04" db="EMBL/GenBank/DDBJ databases">
        <title>MicrobeNet Type strains.</title>
        <authorList>
            <person name="Nicholson A.C."/>
        </authorList>
    </citation>
    <scope>NUCLEOTIDE SEQUENCE [LARGE SCALE GENOMIC DNA]</scope>
    <source>
        <strain evidence="2 3">ATCC BAA-14</strain>
    </source>
</reference>
<protein>
    <submittedName>
        <fullName evidence="2">Uncharacterized protein</fullName>
    </submittedName>
</protein>
<sequence length="65" mass="6861">MTAVIGPDQFTNGYRAATETLAQLPGPLLGIITNKLLAVTPDPDDDPDYDDGYRQALRDAVGGGQ</sequence>
<evidence type="ECO:0000313" key="2">
    <source>
        <dbReference type="EMBL" id="NKY04851.1"/>
    </source>
</evidence>
<accession>A0A846WWM0</accession>
<proteinExistence type="predicted"/>
<comment type="caution">
    <text evidence="2">The sequence shown here is derived from an EMBL/GenBank/DDBJ whole genome shotgun (WGS) entry which is preliminary data.</text>
</comment>
<name>A0A846WWM0_9ACTN</name>
<evidence type="ECO:0000313" key="3">
    <source>
        <dbReference type="Proteomes" id="UP000563898"/>
    </source>
</evidence>
<organism evidence="2 3">
    <name type="scientific">Gordonia polyisoprenivorans</name>
    <dbReference type="NCBI Taxonomy" id="84595"/>
    <lineage>
        <taxon>Bacteria</taxon>
        <taxon>Bacillati</taxon>
        <taxon>Actinomycetota</taxon>
        <taxon>Actinomycetes</taxon>
        <taxon>Mycobacteriales</taxon>
        <taxon>Gordoniaceae</taxon>
        <taxon>Gordonia</taxon>
    </lineage>
</organism>
<dbReference type="RefSeq" id="WP_006373240.1">
    <property type="nucleotide sequence ID" value="NZ_JAAXPC010000024.1"/>
</dbReference>